<evidence type="ECO:0000256" key="5">
    <source>
        <dbReference type="ARBA" id="ARBA00022840"/>
    </source>
</evidence>
<evidence type="ECO:0000256" key="6">
    <source>
        <dbReference type="PROSITE-ProRule" id="PRU10141"/>
    </source>
</evidence>
<dbReference type="GO" id="GO:0000045">
    <property type="term" value="P:autophagosome assembly"/>
    <property type="evidence" value="ECO:0007669"/>
    <property type="project" value="TreeGrafter"/>
</dbReference>
<dbReference type="GO" id="GO:0016020">
    <property type="term" value="C:membrane"/>
    <property type="evidence" value="ECO:0007669"/>
    <property type="project" value="TreeGrafter"/>
</dbReference>
<accession>A0A1Y2A2X5</accession>
<dbReference type="GO" id="GO:0005776">
    <property type="term" value="C:autophagosome"/>
    <property type="evidence" value="ECO:0007669"/>
    <property type="project" value="TreeGrafter"/>
</dbReference>
<dbReference type="GO" id="GO:0005524">
    <property type="term" value="F:ATP binding"/>
    <property type="evidence" value="ECO:0007669"/>
    <property type="project" value="UniProtKB-UniRule"/>
</dbReference>
<dbReference type="Pfam" id="PF00069">
    <property type="entry name" value="Pkinase"/>
    <property type="match status" value="1"/>
</dbReference>
<dbReference type="InterPro" id="IPR000719">
    <property type="entry name" value="Prot_kinase_dom"/>
</dbReference>
<dbReference type="STRING" id="1754190.A0A1Y2A2X5"/>
<dbReference type="AlphaFoldDB" id="A0A1Y2A2X5"/>
<dbReference type="SUPFAM" id="SSF56112">
    <property type="entry name" value="Protein kinase-like (PK-like)"/>
    <property type="match status" value="1"/>
</dbReference>
<dbReference type="PROSITE" id="PS50011">
    <property type="entry name" value="PROTEIN_KINASE_DOM"/>
    <property type="match status" value="1"/>
</dbReference>
<keyword evidence="5 6" id="KW-0067">ATP-binding</keyword>
<evidence type="ECO:0000256" key="7">
    <source>
        <dbReference type="RuleBase" id="RU000304"/>
    </source>
</evidence>
<reference evidence="9 10" key="1">
    <citation type="submission" date="2016-08" db="EMBL/GenBank/DDBJ databases">
        <title>A Parts List for Fungal Cellulosomes Revealed by Comparative Genomics.</title>
        <authorList>
            <consortium name="DOE Joint Genome Institute"/>
            <person name="Haitjema C.H."/>
            <person name="Gilmore S.P."/>
            <person name="Henske J.K."/>
            <person name="Solomon K.V."/>
            <person name="De Groot R."/>
            <person name="Kuo A."/>
            <person name="Mondo S.J."/>
            <person name="Salamov A.A."/>
            <person name="Labutti K."/>
            <person name="Zhao Z."/>
            <person name="Chiniquy J."/>
            <person name="Barry K."/>
            <person name="Brewer H.M."/>
            <person name="Purvine S.O."/>
            <person name="Wright A.T."/>
            <person name="Boxma B."/>
            <person name="Van Alen T."/>
            <person name="Hackstein J.H."/>
            <person name="Baker S.E."/>
            <person name="Grigoriev I.V."/>
            <person name="O'Malley M.A."/>
        </authorList>
    </citation>
    <scope>NUCLEOTIDE SEQUENCE [LARGE SCALE GENOMIC DNA]</scope>
    <source>
        <strain evidence="9 10">G1</strain>
    </source>
</reference>
<evidence type="ECO:0000313" key="10">
    <source>
        <dbReference type="Proteomes" id="UP000193920"/>
    </source>
</evidence>
<dbReference type="InterPro" id="IPR011009">
    <property type="entry name" value="Kinase-like_dom_sf"/>
</dbReference>
<gene>
    <name evidence="9" type="ORF">LY90DRAFT_348885</name>
</gene>
<comment type="similarity">
    <text evidence="7">Belongs to the protein kinase superfamily.</text>
</comment>
<organism evidence="9 10">
    <name type="scientific">Neocallimastix californiae</name>
    <dbReference type="NCBI Taxonomy" id="1754190"/>
    <lineage>
        <taxon>Eukaryota</taxon>
        <taxon>Fungi</taxon>
        <taxon>Fungi incertae sedis</taxon>
        <taxon>Chytridiomycota</taxon>
        <taxon>Chytridiomycota incertae sedis</taxon>
        <taxon>Neocallimastigomycetes</taxon>
        <taxon>Neocallimastigales</taxon>
        <taxon>Neocallimastigaceae</taxon>
        <taxon>Neocallimastix</taxon>
    </lineage>
</organism>
<dbReference type="GO" id="GO:0000407">
    <property type="term" value="C:phagophore assembly site"/>
    <property type="evidence" value="ECO:0007669"/>
    <property type="project" value="TreeGrafter"/>
</dbReference>
<keyword evidence="4 9" id="KW-0418">Kinase</keyword>
<feature type="binding site" evidence="6">
    <location>
        <position position="37"/>
    </location>
    <ligand>
        <name>ATP</name>
        <dbReference type="ChEBI" id="CHEBI:30616"/>
    </ligand>
</feature>
<name>A0A1Y2A2X5_9FUNG</name>
<dbReference type="InterPro" id="IPR017441">
    <property type="entry name" value="Protein_kinase_ATP_BS"/>
</dbReference>
<dbReference type="GO" id="GO:0010506">
    <property type="term" value="P:regulation of autophagy"/>
    <property type="evidence" value="ECO:0007669"/>
    <property type="project" value="InterPro"/>
</dbReference>
<evidence type="ECO:0000256" key="4">
    <source>
        <dbReference type="ARBA" id="ARBA00022777"/>
    </source>
</evidence>
<feature type="non-terminal residue" evidence="9">
    <location>
        <position position="240"/>
    </location>
</feature>
<keyword evidence="10" id="KW-1185">Reference proteome</keyword>
<evidence type="ECO:0000256" key="2">
    <source>
        <dbReference type="ARBA" id="ARBA00022679"/>
    </source>
</evidence>
<proteinExistence type="inferred from homology"/>
<dbReference type="GO" id="GO:0005829">
    <property type="term" value="C:cytosol"/>
    <property type="evidence" value="ECO:0007669"/>
    <property type="project" value="TreeGrafter"/>
</dbReference>
<evidence type="ECO:0000259" key="8">
    <source>
        <dbReference type="PROSITE" id="PS50011"/>
    </source>
</evidence>
<dbReference type="PANTHER" id="PTHR24348">
    <property type="entry name" value="SERINE/THREONINE-PROTEIN KINASE UNC-51-RELATED"/>
    <property type="match status" value="1"/>
</dbReference>
<comment type="caution">
    <text evidence="9">The sequence shown here is derived from an EMBL/GenBank/DDBJ whole genome shotgun (WGS) entry which is preliminary data.</text>
</comment>
<keyword evidence="7" id="KW-0723">Serine/threonine-protein kinase</keyword>
<keyword evidence="3 6" id="KW-0547">Nucleotide-binding</keyword>
<dbReference type="PROSITE" id="PS00107">
    <property type="entry name" value="PROTEIN_KINASE_ATP"/>
    <property type="match status" value="1"/>
</dbReference>
<protein>
    <recommendedName>
        <fullName evidence="1">non-specific serine/threonine protein kinase</fullName>
        <ecNumber evidence="1">2.7.11.1</ecNumber>
    </recommendedName>
</protein>
<feature type="domain" description="Protein kinase" evidence="8">
    <location>
        <begin position="1"/>
        <end position="240"/>
    </location>
</feature>
<evidence type="ECO:0000256" key="1">
    <source>
        <dbReference type="ARBA" id="ARBA00012513"/>
    </source>
</evidence>
<dbReference type="OrthoDB" id="346907at2759"/>
<dbReference type="InterPro" id="IPR008271">
    <property type="entry name" value="Ser/Thr_kinase_AS"/>
</dbReference>
<sequence length="240" mass="27819">YKTIKSLGKGSFGSVHKGVYILNRNEVNNMPRTLAIKIIKKKQLKKEYIIAEINIMLKLNSKNNQNIIKLYDIAQDEEKICLLMEYCPYKDLSSYMERHFPKNNNNNISNYNNDPLIGPWDGFNELIVLYFIFQLTSAIKCMNEINICHRDLKPQNILLTYDPERRLHALPRDTFSYPTSYCLVHLPILKVTDFDFAKILSSEDLTATMLGTPNYMAPEILNGKHYSNLADLWSVGVILY</sequence>
<dbReference type="Proteomes" id="UP000193920">
    <property type="component" value="Unassembled WGS sequence"/>
</dbReference>
<dbReference type="EMBL" id="MCOG01000330">
    <property type="protein sequence ID" value="ORY16856.1"/>
    <property type="molecule type" value="Genomic_DNA"/>
</dbReference>
<dbReference type="SMART" id="SM00220">
    <property type="entry name" value="S_TKc"/>
    <property type="match status" value="1"/>
</dbReference>
<dbReference type="Gene3D" id="1.10.510.10">
    <property type="entry name" value="Transferase(Phosphotransferase) domain 1"/>
    <property type="match status" value="1"/>
</dbReference>
<feature type="non-terminal residue" evidence="9">
    <location>
        <position position="1"/>
    </location>
</feature>
<dbReference type="PANTHER" id="PTHR24348:SF22">
    <property type="entry name" value="NON-SPECIFIC SERINE_THREONINE PROTEIN KINASE"/>
    <property type="match status" value="1"/>
</dbReference>
<evidence type="ECO:0000313" key="9">
    <source>
        <dbReference type="EMBL" id="ORY16856.1"/>
    </source>
</evidence>
<keyword evidence="2" id="KW-0808">Transferase</keyword>
<dbReference type="InterPro" id="IPR045269">
    <property type="entry name" value="Atg1-like"/>
</dbReference>
<dbReference type="GO" id="GO:0004674">
    <property type="term" value="F:protein serine/threonine kinase activity"/>
    <property type="evidence" value="ECO:0007669"/>
    <property type="project" value="UniProtKB-KW"/>
</dbReference>
<dbReference type="EC" id="2.7.11.1" evidence="1"/>
<dbReference type="PROSITE" id="PS00108">
    <property type="entry name" value="PROTEIN_KINASE_ST"/>
    <property type="match status" value="1"/>
</dbReference>
<evidence type="ECO:0000256" key="3">
    <source>
        <dbReference type="ARBA" id="ARBA00022741"/>
    </source>
</evidence>